<feature type="transmembrane region" description="Helical" evidence="1">
    <location>
        <begin position="83"/>
        <end position="104"/>
    </location>
</feature>
<sequence>MKKLSYKISYYVLYVLFAITLVVLGLFYFGGEAVQSVIPDIAEPKYTDALIYLNYGLFALVVFATLVAFIFQFVTALKDNPINALKSLGGVFILIVVLIVSWLIGSEEPLVITGYEGGYNVPFWLKLTDMFLYSTYFLLVVTLLAMIISGIKKKLS</sequence>
<feature type="transmembrane region" description="Helical" evidence="1">
    <location>
        <begin position="49"/>
        <end position="71"/>
    </location>
</feature>
<reference evidence="2" key="1">
    <citation type="submission" date="2019-03" db="EMBL/GenBank/DDBJ databases">
        <title>Single cell metagenomics reveals metabolic interactions within the superorganism composed of flagellate Streblomastix strix and complex community of Bacteroidetes bacteria on its surface.</title>
        <authorList>
            <person name="Treitli S.C."/>
            <person name="Kolisko M."/>
            <person name="Husnik F."/>
            <person name="Keeling P."/>
            <person name="Hampl V."/>
        </authorList>
    </citation>
    <scope>NUCLEOTIDE SEQUENCE</scope>
    <source>
        <strain evidence="2">STM</strain>
    </source>
</reference>
<feature type="transmembrane region" description="Helical" evidence="1">
    <location>
        <begin position="12"/>
        <end position="29"/>
    </location>
</feature>
<evidence type="ECO:0008006" key="3">
    <source>
        <dbReference type="Google" id="ProtNLM"/>
    </source>
</evidence>
<comment type="caution">
    <text evidence="2">The sequence shown here is derived from an EMBL/GenBank/DDBJ whole genome shotgun (WGS) entry which is preliminary data.</text>
</comment>
<gene>
    <name evidence="2" type="ORF">EZS27_017137</name>
</gene>
<keyword evidence="1" id="KW-0812">Transmembrane</keyword>
<protein>
    <recommendedName>
        <fullName evidence="3">DUF4149 domain-containing protein</fullName>
    </recommendedName>
</protein>
<name>A0A5J4RKA3_9ZZZZ</name>
<keyword evidence="1" id="KW-1133">Transmembrane helix</keyword>
<dbReference type="AlphaFoldDB" id="A0A5J4RKA3"/>
<evidence type="ECO:0000313" key="2">
    <source>
        <dbReference type="EMBL" id="KAA6334556.1"/>
    </source>
</evidence>
<evidence type="ECO:0000256" key="1">
    <source>
        <dbReference type="SAM" id="Phobius"/>
    </source>
</evidence>
<dbReference type="EMBL" id="SNRY01000985">
    <property type="protein sequence ID" value="KAA6334556.1"/>
    <property type="molecule type" value="Genomic_DNA"/>
</dbReference>
<organism evidence="2">
    <name type="scientific">termite gut metagenome</name>
    <dbReference type="NCBI Taxonomy" id="433724"/>
    <lineage>
        <taxon>unclassified sequences</taxon>
        <taxon>metagenomes</taxon>
        <taxon>organismal metagenomes</taxon>
    </lineage>
</organism>
<keyword evidence="1" id="KW-0472">Membrane</keyword>
<feature type="transmembrane region" description="Helical" evidence="1">
    <location>
        <begin position="130"/>
        <end position="151"/>
    </location>
</feature>
<accession>A0A5J4RKA3</accession>
<proteinExistence type="predicted"/>